<dbReference type="PANTHER" id="PTHR43817">
    <property type="entry name" value="GLYCOSYL HYDROLASE"/>
    <property type="match status" value="1"/>
</dbReference>
<dbReference type="Pfam" id="PF04616">
    <property type="entry name" value="Glyco_hydro_43"/>
    <property type="match status" value="1"/>
</dbReference>
<dbReference type="PIRSF" id="PIRSF025414">
    <property type="entry name" value="Alpha-L-arabinofuranosidase"/>
    <property type="match status" value="1"/>
</dbReference>
<dbReference type="GO" id="GO:0004553">
    <property type="term" value="F:hydrolase activity, hydrolyzing O-glycosyl compounds"/>
    <property type="evidence" value="ECO:0007669"/>
    <property type="project" value="InterPro"/>
</dbReference>
<dbReference type="PANTHER" id="PTHR43817:SF1">
    <property type="entry name" value="HYDROLASE, FAMILY 43, PUTATIVE (AFU_ORTHOLOGUE AFUA_3G01660)-RELATED"/>
    <property type="match status" value="1"/>
</dbReference>
<reference evidence="7" key="2">
    <citation type="submission" date="2021-04" db="EMBL/GenBank/DDBJ databases">
        <authorList>
            <person name="Gilroy R."/>
        </authorList>
    </citation>
    <scope>NUCLEOTIDE SEQUENCE</scope>
    <source>
        <strain evidence="7">CHK165-2605</strain>
    </source>
</reference>
<dbReference type="Proteomes" id="UP000823895">
    <property type="component" value="Unassembled WGS sequence"/>
</dbReference>
<feature type="site" description="Important for catalytic activity, responsible for pKa modulation of the active site Glu and correct orientation of both the proton donor and substrate" evidence="5">
    <location>
        <position position="142"/>
    </location>
</feature>
<keyword evidence="4 6" id="KW-0326">Glycosidase</keyword>
<protein>
    <submittedName>
        <fullName evidence="7">Family 43 glycosylhydrolase</fullName>
    </submittedName>
</protein>
<accession>A0A9D2P462</accession>
<dbReference type="GO" id="GO:0005975">
    <property type="term" value="P:carbohydrate metabolic process"/>
    <property type="evidence" value="ECO:0007669"/>
    <property type="project" value="InterPro"/>
</dbReference>
<dbReference type="AlphaFoldDB" id="A0A9D2P462"/>
<evidence type="ECO:0000256" key="5">
    <source>
        <dbReference type="PIRSR" id="PIRSR606710-2"/>
    </source>
</evidence>
<dbReference type="SUPFAM" id="SSF75005">
    <property type="entry name" value="Arabinanase/levansucrase/invertase"/>
    <property type="match status" value="1"/>
</dbReference>
<evidence type="ECO:0000313" key="7">
    <source>
        <dbReference type="EMBL" id="HJC42530.1"/>
    </source>
</evidence>
<evidence type="ECO:0000256" key="6">
    <source>
        <dbReference type="RuleBase" id="RU361187"/>
    </source>
</evidence>
<proteinExistence type="inferred from homology"/>
<organism evidence="7 8">
    <name type="scientific">Candidatus Mediterraneibacter gallistercoris</name>
    <dbReference type="NCBI Taxonomy" id="2838671"/>
    <lineage>
        <taxon>Bacteria</taxon>
        <taxon>Bacillati</taxon>
        <taxon>Bacillota</taxon>
        <taxon>Clostridia</taxon>
        <taxon>Lachnospirales</taxon>
        <taxon>Lachnospiraceae</taxon>
        <taxon>Mediterraneibacter</taxon>
    </lineage>
</organism>
<dbReference type="EMBL" id="DWWI01000054">
    <property type="protein sequence ID" value="HJC42530.1"/>
    <property type="molecule type" value="Genomic_DNA"/>
</dbReference>
<evidence type="ECO:0000313" key="8">
    <source>
        <dbReference type="Proteomes" id="UP000823895"/>
    </source>
</evidence>
<dbReference type="InterPro" id="IPR023296">
    <property type="entry name" value="Glyco_hydro_beta-prop_sf"/>
</dbReference>
<comment type="caution">
    <text evidence="7">The sequence shown here is derived from an EMBL/GenBank/DDBJ whole genome shotgun (WGS) entry which is preliminary data.</text>
</comment>
<sequence>MDNSNYRKTLYNKPFIEQRADPYVYRHSDGTYYFTASVPEYDRIILRSAGTIAGLGTAQEIAVWYKHESGEQSIHIWAPEIHYLDGEWYIYYAAGDKDDIWEIRPYVLRCKGQNPMEDPWEEMGMMQAADDDEFSFHDFSLDATVFENRGERYYIWAEKTGVGKKVSNLYIARMESPVKLGTAQVLLTTPDYDWERVDFWVNEGPAVLKHDGKIFLTFSASATGVCYCMGLMYIDENADVLDPRAWTKLRYPVLRTDSEKGIYGPGHNSFVKAGDGVTDLCIYHARQYDEIVGDPLYDPNRHAMVMKLDYDDKGFPVFSYDNNIEMY</sequence>
<evidence type="ECO:0000256" key="1">
    <source>
        <dbReference type="ARBA" id="ARBA00009865"/>
    </source>
</evidence>
<dbReference type="InterPro" id="IPR016828">
    <property type="entry name" value="Alpha-L-arabinofuranosidase"/>
</dbReference>
<evidence type="ECO:0000256" key="3">
    <source>
        <dbReference type="ARBA" id="ARBA00022801"/>
    </source>
</evidence>
<evidence type="ECO:0000256" key="2">
    <source>
        <dbReference type="ARBA" id="ARBA00022729"/>
    </source>
</evidence>
<dbReference type="InterPro" id="IPR006710">
    <property type="entry name" value="Glyco_hydro_43"/>
</dbReference>
<evidence type="ECO:0000256" key="4">
    <source>
        <dbReference type="ARBA" id="ARBA00023295"/>
    </source>
</evidence>
<comment type="similarity">
    <text evidence="1 6">Belongs to the glycosyl hydrolase 43 family.</text>
</comment>
<gene>
    <name evidence="7" type="ORF">H9756_02450</name>
</gene>
<dbReference type="Gene3D" id="2.115.10.20">
    <property type="entry name" value="Glycosyl hydrolase domain, family 43"/>
    <property type="match status" value="1"/>
</dbReference>
<name>A0A9D2P462_9FIRM</name>
<reference evidence="7" key="1">
    <citation type="journal article" date="2021" name="PeerJ">
        <title>Extensive microbial diversity within the chicken gut microbiome revealed by metagenomics and culture.</title>
        <authorList>
            <person name="Gilroy R."/>
            <person name="Ravi A."/>
            <person name="Getino M."/>
            <person name="Pursley I."/>
            <person name="Horton D.L."/>
            <person name="Alikhan N.F."/>
            <person name="Baker D."/>
            <person name="Gharbi K."/>
            <person name="Hall N."/>
            <person name="Watson M."/>
            <person name="Adriaenssens E.M."/>
            <person name="Foster-Nyarko E."/>
            <person name="Jarju S."/>
            <person name="Secka A."/>
            <person name="Antonio M."/>
            <person name="Oren A."/>
            <person name="Chaudhuri R.R."/>
            <person name="La Ragione R."/>
            <person name="Hildebrand F."/>
            <person name="Pallen M.J."/>
        </authorList>
    </citation>
    <scope>NUCLEOTIDE SEQUENCE</scope>
    <source>
        <strain evidence="7">CHK165-2605</strain>
    </source>
</reference>
<keyword evidence="3 6" id="KW-0378">Hydrolase</keyword>
<keyword evidence="2" id="KW-0732">Signal</keyword>